<sequence length="106" mass="12029">MKIAFSIAASARRRIEALVDALKRQKGLREVIPAVIWLDADLNPDVASSRVIIGFYDNRADIIDDISVVDGFAFVLAVTRDDERLFDGQELHYIDDAFVLKQRRTH</sequence>
<gene>
    <name evidence="1" type="ORF">HL667_31165</name>
</gene>
<protein>
    <submittedName>
        <fullName evidence="1">Uncharacterized protein</fullName>
    </submittedName>
</protein>
<dbReference type="EMBL" id="JABFDN010000018">
    <property type="protein sequence ID" value="NPU69501.1"/>
    <property type="molecule type" value="Genomic_DNA"/>
</dbReference>
<comment type="caution">
    <text evidence="1">The sequence shown here is derived from an EMBL/GenBank/DDBJ whole genome shotgun (WGS) entry which is preliminary data.</text>
</comment>
<name>A0ABX2CMT2_9BRAD</name>
<proteinExistence type="predicted"/>
<organism evidence="1 2">
    <name type="scientific">Bradyrhizobium aeschynomenes</name>
    <dbReference type="NCBI Taxonomy" id="2734909"/>
    <lineage>
        <taxon>Bacteria</taxon>
        <taxon>Pseudomonadati</taxon>
        <taxon>Pseudomonadota</taxon>
        <taxon>Alphaproteobacteria</taxon>
        <taxon>Hyphomicrobiales</taxon>
        <taxon>Nitrobacteraceae</taxon>
        <taxon>Bradyrhizobium</taxon>
    </lineage>
</organism>
<reference evidence="1" key="1">
    <citation type="submission" date="2020-05" db="EMBL/GenBank/DDBJ databases">
        <title>Nod-independent and nitrogen-fixing Bradyrhizobium aeschynomene sp. nov. isolated from nodules of Aeschynomene indica.</title>
        <authorList>
            <person name="Zhang Z."/>
        </authorList>
    </citation>
    <scope>NUCLEOTIDE SEQUENCE</scope>
    <source>
        <strain evidence="1">83012</strain>
    </source>
</reference>
<accession>A0ABX2CMT2</accession>
<evidence type="ECO:0000313" key="1">
    <source>
        <dbReference type="EMBL" id="NPU69501.1"/>
    </source>
</evidence>
<keyword evidence="2" id="KW-1185">Reference proteome</keyword>
<dbReference type="RefSeq" id="WP_172114577.1">
    <property type="nucleotide sequence ID" value="NZ_JABFDN010000018.1"/>
</dbReference>
<dbReference type="Proteomes" id="UP000886476">
    <property type="component" value="Unassembled WGS sequence"/>
</dbReference>
<evidence type="ECO:0000313" key="2">
    <source>
        <dbReference type="Proteomes" id="UP000886476"/>
    </source>
</evidence>